<comment type="caution">
    <text evidence="3">The sequence shown here is derived from an EMBL/GenBank/DDBJ whole genome shotgun (WGS) entry which is preliminary data.</text>
</comment>
<keyword evidence="4" id="KW-1185">Reference proteome</keyword>
<dbReference type="Pfam" id="PF23232">
    <property type="entry name" value="AAA_lid_13"/>
    <property type="match status" value="1"/>
</dbReference>
<dbReference type="SMART" id="SM00382">
    <property type="entry name" value="AAA"/>
    <property type="match status" value="1"/>
</dbReference>
<dbReference type="InterPro" id="IPR003959">
    <property type="entry name" value="ATPase_AAA_core"/>
</dbReference>
<organism evidence="3 4">
    <name type="scientific">Apiospora hydei</name>
    <dbReference type="NCBI Taxonomy" id="1337664"/>
    <lineage>
        <taxon>Eukaryota</taxon>
        <taxon>Fungi</taxon>
        <taxon>Dikarya</taxon>
        <taxon>Ascomycota</taxon>
        <taxon>Pezizomycotina</taxon>
        <taxon>Sordariomycetes</taxon>
        <taxon>Xylariomycetidae</taxon>
        <taxon>Amphisphaeriales</taxon>
        <taxon>Apiosporaceae</taxon>
        <taxon>Apiospora</taxon>
    </lineage>
</organism>
<dbReference type="Gene3D" id="3.40.50.300">
    <property type="entry name" value="P-loop containing nucleotide triphosphate hydrolases"/>
    <property type="match status" value="1"/>
</dbReference>
<reference evidence="3 4" key="1">
    <citation type="submission" date="2023-01" db="EMBL/GenBank/DDBJ databases">
        <title>Analysis of 21 Apiospora genomes using comparative genomics revels a genus with tremendous synthesis potential of carbohydrate active enzymes and secondary metabolites.</title>
        <authorList>
            <person name="Sorensen T."/>
        </authorList>
    </citation>
    <scope>NUCLEOTIDE SEQUENCE [LARGE SCALE GENOMIC DNA]</scope>
    <source>
        <strain evidence="3 4">CBS 114990</strain>
    </source>
</reference>
<dbReference type="PANTHER" id="PTHR46411">
    <property type="entry name" value="FAMILY ATPASE, PUTATIVE-RELATED"/>
    <property type="match status" value="1"/>
</dbReference>
<dbReference type="Proteomes" id="UP001433268">
    <property type="component" value="Unassembled WGS sequence"/>
</dbReference>
<dbReference type="SUPFAM" id="SSF52540">
    <property type="entry name" value="P-loop containing nucleoside triphosphate hydrolases"/>
    <property type="match status" value="1"/>
</dbReference>
<dbReference type="InterPro" id="IPR027417">
    <property type="entry name" value="P-loop_NTPase"/>
</dbReference>
<dbReference type="GO" id="GO:0016787">
    <property type="term" value="F:hydrolase activity"/>
    <property type="evidence" value="ECO:0007669"/>
    <property type="project" value="UniProtKB-KW"/>
</dbReference>
<keyword evidence="3" id="KW-0378">Hydrolase</keyword>
<feature type="region of interest" description="Disordered" evidence="1">
    <location>
        <begin position="1"/>
        <end position="78"/>
    </location>
</feature>
<dbReference type="Pfam" id="PF22942">
    <property type="entry name" value="DUF7025"/>
    <property type="match status" value="1"/>
</dbReference>
<feature type="domain" description="AAA+ ATPase" evidence="2">
    <location>
        <begin position="499"/>
        <end position="626"/>
    </location>
</feature>
<accession>A0ABR1WRR9</accession>
<dbReference type="InterPro" id="IPR003593">
    <property type="entry name" value="AAA+_ATPase"/>
</dbReference>
<sequence length="732" mass="83717">MAPGVVDDEVSNGTTGVALRPKEDKTEATEKEAVKEKAEDKKDASTDSKTKEQKEDEKADKKEGDAEKDKESQDQTMKCEIKHLDRKYDDKDEAFFAERKDEIEKPEQKDWWRLYAFCIVRHFDYGDIMDETRMYINPRSLRQLVYDVIGNYPCEPIDVEDVQISAPYHCLFHYRKELEAEGMSRFKAAGDDESVKQLTMLLDWIKKHFELEITAYERCIANQVKAIAFDKLWTLFCPGTLVHAKMLNSPRAFRVWDHWEADDYGEDESTGLVLRVEYIDFDGEDVGTRSVELFLPKYTGTRELSELSTMPLALMEDAEAEREQLLKRGRMMEGYTGQHFLHYNGVALKRDSNGIQRIHVNSRVMIDCKTFHEERPNHAFNVKELPPRDEETAERRAEKRALRRNAADMTIKGAKEKPELRPLTDEEAIIATPLVRGYAFANKEFLDFFVEELSEIVWNKRCFDELVLDSGTKRTVQALVSMHSTKQSSFDDIVKGKGQGLVCVLHGPPGVGKTLTAECVAEFVQRPLYMVSSGDLGVDASNLDRALARIMRMTATWRAVLLIDEADVFLEERSPHNLHRNAMVSVFLRLLEYFSGILFLTTNRVSSFDEAFKSRIHIPIRYTNLSQESRLQIWRSFLARVPRGGEGDDDADATKKPLVSEKDIAILADHDLNGRQIKNVIKAAESLAAFEGKPLNMEQLQEVTKIQARFEADLTNLSGIDYTAPGGFQERC</sequence>
<dbReference type="RefSeq" id="XP_066669925.1">
    <property type="nucleotide sequence ID" value="XM_066811002.1"/>
</dbReference>
<dbReference type="PANTHER" id="PTHR46411:SF2">
    <property type="entry name" value="AAA+ ATPASE DOMAIN-CONTAINING PROTEIN"/>
    <property type="match status" value="1"/>
</dbReference>
<dbReference type="InterPro" id="IPR054289">
    <property type="entry name" value="DUF7025"/>
</dbReference>
<dbReference type="EMBL" id="JAQQWN010000005">
    <property type="protein sequence ID" value="KAK8085416.1"/>
    <property type="molecule type" value="Genomic_DNA"/>
</dbReference>
<dbReference type="Pfam" id="PF00004">
    <property type="entry name" value="AAA"/>
    <property type="match status" value="1"/>
</dbReference>
<evidence type="ECO:0000259" key="2">
    <source>
        <dbReference type="SMART" id="SM00382"/>
    </source>
</evidence>
<name>A0ABR1WRR9_9PEZI</name>
<feature type="compositionally biased region" description="Basic and acidic residues" evidence="1">
    <location>
        <begin position="20"/>
        <end position="78"/>
    </location>
</feature>
<protein>
    <submittedName>
        <fullName evidence="3">P-loop containing nucleoside triphosphate hydrolase protein</fullName>
    </submittedName>
</protein>
<evidence type="ECO:0000313" key="4">
    <source>
        <dbReference type="Proteomes" id="UP001433268"/>
    </source>
</evidence>
<dbReference type="GeneID" id="92044062"/>
<dbReference type="InterPro" id="IPR056599">
    <property type="entry name" value="AAA_lid_fung"/>
</dbReference>
<feature type="compositionally biased region" description="Acidic residues" evidence="1">
    <location>
        <begin position="1"/>
        <end position="10"/>
    </location>
</feature>
<proteinExistence type="predicted"/>
<evidence type="ECO:0000313" key="3">
    <source>
        <dbReference type="EMBL" id="KAK8085416.1"/>
    </source>
</evidence>
<evidence type="ECO:0000256" key="1">
    <source>
        <dbReference type="SAM" id="MobiDB-lite"/>
    </source>
</evidence>
<dbReference type="CDD" id="cd19481">
    <property type="entry name" value="RecA-like_protease"/>
    <property type="match status" value="1"/>
</dbReference>
<gene>
    <name evidence="3" type="ORF">PG997_006687</name>
</gene>